<gene>
    <name evidence="1" type="ORF">OCOJLMKI_5312</name>
</gene>
<reference evidence="1" key="2">
    <citation type="submission" date="2021-08" db="EMBL/GenBank/DDBJ databases">
        <authorList>
            <person name="Tani A."/>
            <person name="Ola A."/>
            <person name="Ogura Y."/>
            <person name="Katsura K."/>
            <person name="Hayashi T."/>
        </authorList>
    </citation>
    <scope>NUCLEOTIDE SEQUENCE</scope>
    <source>
        <strain evidence="1">DSM 19015</strain>
    </source>
</reference>
<protein>
    <submittedName>
        <fullName evidence="1">Uncharacterized protein</fullName>
    </submittedName>
</protein>
<reference evidence="1" key="1">
    <citation type="journal article" date="2021" name="Front. Microbiol.">
        <title>Comprehensive Comparative Genomics and Phenotyping of Methylobacterium Species.</title>
        <authorList>
            <person name="Alessa O."/>
            <person name="Ogura Y."/>
            <person name="Fujitani Y."/>
            <person name="Takami H."/>
            <person name="Hayashi T."/>
            <person name="Sahin N."/>
            <person name="Tani A."/>
        </authorList>
    </citation>
    <scope>NUCLEOTIDE SEQUENCE</scope>
    <source>
        <strain evidence="1">DSM 19015</strain>
    </source>
</reference>
<dbReference type="Proteomes" id="UP001055125">
    <property type="component" value="Unassembled WGS sequence"/>
</dbReference>
<dbReference type="EMBL" id="BPQP01000166">
    <property type="protein sequence ID" value="GJD98073.1"/>
    <property type="molecule type" value="Genomic_DNA"/>
</dbReference>
<proteinExistence type="predicted"/>
<evidence type="ECO:0000313" key="1">
    <source>
        <dbReference type="EMBL" id="GJD98073.1"/>
    </source>
</evidence>
<keyword evidence="2" id="KW-1185">Reference proteome</keyword>
<comment type="caution">
    <text evidence="1">The sequence shown here is derived from an EMBL/GenBank/DDBJ whole genome shotgun (WGS) entry which is preliminary data.</text>
</comment>
<organism evidence="1 2">
    <name type="scientific">Methylobacterium iners</name>
    <dbReference type="NCBI Taxonomy" id="418707"/>
    <lineage>
        <taxon>Bacteria</taxon>
        <taxon>Pseudomonadati</taxon>
        <taxon>Pseudomonadota</taxon>
        <taxon>Alphaproteobacteria</taxon>
        <taxon>Hyphomicrobiales</taxon>
        <taxon>Methylobacteriaceae</taxon>
        <taxon>Methylobacterium</taxon>
    </lineage>
</organism>
<sequence>MTKIVNATWIAARSQPKVFWISGTKSVQEYWMLAAATMQTTPRISCSHRPELDLATGAVAGVGR</sequence>
<evidence type="ECO:0000313" key="2">
    <source>
        <dbReference type="Proteomes" id="UP001055125"/>
    </source>
</evidence>
<name>A0ABQ4S8F6_9HYPH</name>
<accession>A0ABQ4S8F6</accession>